<protein>
    <submittedName>
        <fullName evidence="2">Uncharacterized protein</fullName>
    </submittedName>
</protein>
<gene>
    <name evidence="2" type="ORF">H8S37_15260</name>
</gene>
<name>A0A923LL33_9FIRM</name>
<organism evidence="2 3">
    <name type="scientific">Mediterraneibacter hominis</name>
    <dbReference type="NCBI Taxonomy" id="2763054"/>
    <lineage>
        <taxon>Bacteria</taxon>
        <taxon>Bacillati</taxon>
        <taxon>Bacillota</taxon>
        <taxon>Clostridia</taxon>
        <taxon>Lachnospirales</taxon>
        <taxon>Lachnospiraceae</taxon>
        <taxon>Mediterraneibacter</taxon>
    </lineage>
</organism>
<feature type="transmembrane region" description="Helical" evidence="1">
    <location>
        <begin position="6"/>
        <end position="24"/>
    </location>
</feature>
<keyword evidence="3" id="KW-1185">Reference proteome</keyword>
<proteinExistence type="predicted"/>
<accession>A0A923LL33</accession>
<sequence>MLQYIPYILLFAVAAAIIYAWGLWRSMRQQQELSNLLCARGVAKVKKVLQKNGRMSVQELEKAVEGLTAGQPFSKEKIKVTDTKAFLDSILPYMIRQRIIMEEEDNGKVWYRLRK</sequence>
<evidence type="ECO:0000313" key="3">
    <source>
        <dbReference type="Proteomes" id="UP000652477"/>
    </source>
</evidence>
<evidence type="ECO:0000256" key="1">
    <source>
        <dbReference type="SAM" id="Phobius"/>
    </source>
</evidence>
<reference evidence="2" key="1">
    <citation type="submission" date="2020-08" db="EMBL/GenBank/DDBJ databases">
        <title>Genome public.</title>
        <authorList>
            <person name="Liu C."/>
            <person name="Sun Q."/>
        </authorList>
    </citation>
    <scope>NUCLEOTIDE SEQUENCE</scope>
    <source>
        <strain evidence="2">NSJ-55</strain>
    </source>
</reference>
<dbReference type="EMBL" id="JACOPF010000004">
    <property type="protein sequence ID" value="MBC5690275.1"/>
    <property type="molecule type" value="Genomic_DNA"/>
</dbReference>
<dbReference type="AlphaFoldDB" id="A0A923LL33"/>
<dbReference type="Proteomes" id="UP000652477">
    <property type="component" value="Unassembled WGS sequence"/>
</dbReference>
<keyword evidence="1" id="KW-0472">Membrane</keyword>
<dbReference type="RefSeq" id="WP_186876931.1">
    <property type="nucleotide sequence ID" value="NZ_JACOPF010000004.1"/>
</dbReference>
<keyword evidence="1" id="KW-1133">Transmembrane helix</keyword>
<evidence type="ECO:0000313" key="2">
    <source>
        <dbReference type="EMBL" id="MBC5690275.1"/>
    </source>
</evidence>
<keyword evidence="1" id="KW-0812">Transmembrane</keyword>
<comment type="caution">
    <text evidence="2">The sequence shown here is derived from an EMBL/GenBank/DDBJ whole genome shotgun (WGS) entry which is preliminary data.</text>
</comment>